<dbReference type="PANTHER" id="PTHR39336:SF3">
    <property type="entry name" value="PYRIDOXAMINE PHOSPHATE OXIDASE"/>
    <property type="match status" value="1"/>
</dbReference>
<evidence type="ECO:0000313" key="4">
    <source>
        <dbReference type="Proteomes" id="UP000284842"/>
    </source>
</evidence>
<feature type="transmembrane region" description="Helical" evidence="1">
    <location>
        <begin position="282"/>
        <end position="302"/>
    </location>
</feature>
<organism evidence="3 4">
    <name type="scientific">Panaeolus cyanescens</name>
    <dbReference type="NCBI Taxonomy" id="181874"/>
    <lineage>
        <taxon>Eukaryota</taxon>
        <taxon>Fungi</taxon>
        <taxon>Dikarya</taxon>
        <taxon>Basidiomycota</taxon>
        <taxon>Agaricomycotina</taxon>
        <taxon>Agaricomycetes</taxon>
        <taxon>Agaricomycetidae</taxon>
        <taxon>Agaricales</taxon>
        <taxon>Agaricineae</taxon>
        <taxon>Galeropsidaceae</taxon>
        <taxon>Panaeolus</taxon>
    </lineage>
</organism>
<name>A0A409YDB7_9AGAR</name>
<comment type="caution">
    <text evidence="3">The sequence shown here is derived from an EMBL/GenBank/DDBJ whole genome shotgun (WGS) entry which is preliminary data.</text>
</comment>
<gene>
    <name evidence="3" type="ORF">CVT24_000583</name>
</gene>
<dbReference type="OrthoDB" id="539398at2759"/>
<dbReference type="AlphaFoldDB" id="A0A409YDB7"/>
<accession>A0A409YDB7</accession>
<evidence type="ECO:0000259" key="2">
    <source>
        <dbReference type="Pfam" id="PF01243"/>
    </source>
</evidence>
<dbReference type="EMBL" id="NHTK01001278">
    <property type="protein sequence ID" value="PPR01002.1"/>
    <property type="molecule type" value="Genomic_DNA"/>
</dbReference>
<dbReference type="Proteomes" id="UP000284842">
    <property type="component" value="Unassembled WGS sequence"/>
</dbReference>
<evidence type="ECO:0000256" key="1">
    <source>
        <dbReference type="SAM" id="Phobius"/>
    </source>
</evidence>
<keyword evidence="1" id="KW-0472">Membrane</keyword>
<feature type="domain" description="Pyridoxamine 5'-phosphate oxidase N-terminal" evidence="2">
    <location>
        <begin position="14"/>
        <end position="133"/>
    </location>
</feature>
<dbReference type="STRING" id="181874.A0A409YDB7"/>
<protein>
    <recommendedName>
        <fullName evidence="2">Pyridoxamine 5'-phosphate oxidase N-terminal domain-containing protein</fullName>
    </recommendedName>
</protein>
<dbReference type="InterPro" id="IPR011576">
    <property type="entry name" value="Pyridox_Oxase_N"/>
</dbReference>
<dbReference type="InterPro" id="IPR012349">
    <property type="entry name" value="Split_barrel_FMN-bd"/>
</dbReference>
<proteinExistence type="predicted"/>
<dbReference type="Pfam" id="PF01243">
    <property type="entry name" value="PNPOx_N"/>
    <property type="match status" value="1"/>
</dbReference>
<keyword evidence="4" id="KW-1185">Reference proteome</keyword>
<sequence>MGHFLPELPEYLIEWILKQQMFWVATSPLSEDGHVNISPKGIQGTFHVVNSRRVWYEDLSGTGAETVAHIRENGRITILFHAFEGPARIVRLYGKGFFHEIGSPEYEALLPPNKRIPGSRAIIGLDIFKVGTTCGYAVPYYNFVGHRSQLVDWAAKKELADIDDAASSSASLTVSSPEQTSQDPTSPPSYDIKGMKYWWVTRNMRSLDGLPAFSADIGRTFKFAISFPFGRSYQKATSQAAVTSVTYSSPALPANTIRSSPTKDAIAIDSDFIPTQQLYQSLHAWLITILPFIFIFILGILLGRGYDQYLSTSSPLSFATHRAERSVASALVSKSMRS</sequence>
<dbReference type="Gene3D" id="2.30.110.10">
    <property type="entry name" value="Electron Transport, Fmn-binding Protein, Chain A"/>
    <property type="match status" value="1"/>
</dbReference>
<evidence type="ECO:0000313" key="3">
    <source>
        <dbReference type="EMBL" id="PPR01002.1"/>
    </source>
</evidence>
<dbReference type="SUPFAM" id="SSF50475">
    <property type="entry name" value="FMN-binding split barrel"/>
    <property type="match status" value="1"/>
</dbReference>
<reference evidence="3 4" key="1">
    <citation type="journal article" date="2018" name="Evol. Lett.">
        <title>Horizontal gene cluster transfer increased hallucinogenic mushroom diversity.</title>
        <authorList>
            <person name="Reynolds H.T."/>
            <person name="Vijayakumar V."/>
            <person name="Gluck-Thaler E."/>
            <person name="Korotkin H.B."/>
            <person name="Matheny P.B."/>
            <person name="Slot J.C."/>
        </authorList>
    </citation>
    <scope>NUCLEOTIDE SEQUENCE [LARGE SCALE GENOMIC DNA]</scope>
    <source>
        <strain evidence="3 4">2629</strain>
    </source>
</reference>
<keyword evidence="1" id="KW-1133">Transmembrane helix</keyword>
<dbReference type="InParanoid" id="A0A409YDB7"/>
<keyword evidence="1" id="KW-0812">Transmembrane</keyword>
<dbReference type="PANTHER" id="PTHR39336">
    <property type="entry name" value="PYRIDOXAMINE PHOSPHATE OXIDASE FAMILY PROTEIN (AFU_ORTHOLOGUE AFUA_6G11440)"/>
    <property type="match status" value="1"/>
</dbReference>